<organism evidence="2 3">
    <name type="scientific">Clostridium subterminale</name>
    <dbReference type="NCBI Taxonomy" id="1550"/>
    <lineage>
        <taxon>Bacteria</taxon>
        <taxon>Bacillati</taxon>
        <taxon>Bacillota</taxon>
        <taxon>Clostridia</taxon>
        <taxon>Eubacteriales</taxon>
        <taxon>Clostridiaceae</taxon>
        <taxon>Clostridium</taxon>
    </lineage>
</organism>
<evidence type="ECO:0000313" key="2">
    <source>
        <dbReference type="EMBL" id="GAA0779669.1"/>
    </source>
</evidence>
<keyword evidence="3" id="KW-1185">Reference proteome</keyword>
<dbReference type="SUPFAM" id="SSF55315">
    <property type="entry name" value="L30e-like"/>
    <property type="match status" value="1"/>
</dbReference>
<dbReference type="InterPro" id="IPR029064">
    <property type="entry name" value="Ribosomal_eL30-like_sf"/>
</dbReference>
<name>A0ABN1KZB9_CLOSU</name>
<protein>
    <submittedName>
        <fullName evidence="2">50S ribosomal protein L7ae-like protein</fullName>
    </submittedName>
</protein>
<proteinExistence type="predicted"/>
<dbReference type="Gene3D" id="3.30.1330.30">
    <property type="match status" value="1"/>
</dbReference>
<reference evidence="2 3" key="1">
    <citation type="journal article" date="2019" name="Int. J. Syst. Evol. Microbiol.">
        <title>The Global Catalogue of Microorganisms (GCM) 10K type strain sequencing project: providing services to taxonomists for standard genome sequencing and annotation.</title>
        <authorList>
            <consortium name="The Broad Institute Genomics Platform"/>
            <consortium name="The Broad Institute Genome Sequencing Center for Infectious Disease"/>
            <person name="Wu L."/>
            <person name="Ma J."/>
        </authorList>
    </citation>
    <scope>NUCLEOTIDE SEQUENCE [LARGE SCALE GENOMIC DNA]</scope>
    <source>
        <strain evidence="2 3">JCM 1417</strain>
    </source>
</reference>
<evidence type="ECO:0000313" key="3">
    <source>
        <dbReference type="Proteomes" id="UP001501047"/>
    </source>
</evidence>
<sequence>MVTRLVGEKVVGVKQTAKALKNNLGCKLYVAKDADSKLLEPILKLAADRSLEIIEIDTMKELGVLCGIDVSAATALII</sequence>
<feature type="domain" description="Ribosomal protein eL8/eL30/eS12/Gadd45" evidence="1">
    <location>
        <begin position="10"/>
        <end position="75"/>
    </location>
</feature>
<comment type="caution">
    <text evidence="2">The sequence shown here is derived from an EMBL/GenBank/DDBJ whole genome shotgun (WGS) entry which is preliminary data.</text>
</comment>
<dbReference type="Proteomes" id="UP001501047">
    <property type="component" value="Unassembled WGS sequence"/>
</dbReference>
<accession>A0ABN1KZB9</accession>
<gene>
    <name evidence="2" type="ORF">GCM10008908_38690</name>
</gene>
<dbReference type="RefSeq" id="WP_150842120.1">
    <property type="nucleotide sequence ID" value="NZ_BAAACI010000017.1"/>
</dbReference>
<evidence type="ECO:0000259" key="1">
    <source>
        <dbReference type="Pfam" id="PF01248"/>
    </source>
</evidence>
<dbReference type="Pfam" id="PF01248">
    <property type="entry name" value="Ribosomal_L7Ae"/>
    <property type="match status" value="1"/>
</dbReference>
<dbReference type="EMBL" id="BAAACI010000017">
    <property type="protein sequence ID" value="GAA0779669.1"/>
    <property type="molecule type" value="Genomic_DNA"/>
</dbReference>
<dbReference type="InterPro" id="IPR004038">
    <property type="entry name" value="Ribosomal_eL8/eL30/eS12/Gad45"/>
</dbReference>